<evidence type="ECO:0000313" key="2">
    <source>
        <dbReference type="Proteomes" id="UP000485058"/>
    </source>
</evidence>
<dbReference type="Gene3D" id="3.10.450.240">
    <property type="match status" value="1"/>
</dbReference>
<evidence type="ECO:0000313" key="1">
    <source>
        <dbReference type="EMBL" id="GFH11876.1"/>
    </source>
</evidence>
<gene>
    <name evidence="1" type="ORF">HaLaN_07453</name>
</gene>
<dbReference type="EMBL" id="BLLF01000444">
    <property type="protein sequence ID" value="GFH11876.1"/>
    <property type="molecule type" value="Genomic_DNA"/>
</dbReference>
<reference evidence="1 2" key="1">
    <citation type="submission" date="2020-02" db="EMBL/GenBank/DDBJ databases">
        <title>Draft genome sequence of Haematococcus lacustris strain NIES-144.</title>
        <authorList>
            <person name="Morimoto D."/>
            <person name="Nakagawa S."/>
            <person name="Yoshida T."/>
            <person name="Sawayama S."/>
        </authorList>
    </citation>
    <scope>NUCLEOTIDE SEQUENCE [LARGE SCALE GENOMIC DNA]</scope>
    <source>
        <strain evidence="1 2">NIES-144</strain>
    </source>
</reference>
<organism evidence="1 2">
    <name type="scientific">Haematococcus lacustris</name>
    <name type="common">Green alga</name>
    <name type="synonym">Haematococcus pluvialis</name>
    <dbReference type="NCBI Taxonomy" id="44745"/>
    <lineage>
        <taxon>Eukaryota</taxon>
        <taxon>Viridiplantae</taxon>
        <taxon>Chlorophyta</taxon>
        <taxon>core chlorophytes</taxon>
        <taxon>Chlorophyceae</taxon>
        <taxon>CS clade</taxon>
        <taxon>Chlamydomonadales</taxon>
        <taxon>Haematococcaceae</taxon>
        <taxon>Haematococcus</taxon>
    </lineage>
</organism>
<proteinExistence type="predicted"/>
<comment type="caution">
    <text evidence="1">The sequence shown here is derived from an EMBL/GenBank/DDBJ whole genome shotgun (WGS) entry which is preliminary data.</text>
</comment>
<dbReference type="Proteomes" id="UP000485058">
    <property type="component" value="Unassembled WGS sequence"/>
</dbReference>
<dbReference type="AlphaFoldDB" id="A0A699YY07"/>
<name>A0A699YY07_HAELA</name>
<keyword evidence="2" id="KW-1185">Reference proteome</keyword>
<protein>
    <submittedName>
        <fullName evidence="1">Tim44 domain-containing protein</fullName>
    </submittedName>
</protein>
<accession>A0A699YY07</accession>
<sequence length="214" mass="23295">MQLATLYSTAKKVLIEFKPLGSYATGRPQTLNEKLDLFFARLDAGRICYQSLAKFSFKLLKKEACIAVNAVNEALASCTGATQASGRKGRAAAPLEASRGSGSGGGPEVVWQLVNTLSAEVLTGHVARLVPAEVLKQASTKLHICQWLVRVESEQLFYIQDAANKTLLAGSRQPVTCVDFLVMERPFYKGWGVFRRPGPRGAAWRIAARLTPQV</sequence>